<dbReference type="Proteomes" id="UP000605201">
    <property type="component" value="Unassembled WGS sequence"/>
</dbReference>
<gene>
    <name evidence="1" type="ORF">H8D96_01955</name>
</gene>
<dbReference type="EMBL" id="JACNIG010000067">
    <property type="protein sequence ID" value="MBC8430661.1"/>
    <property type="molecule type" value="Genomic_DNA"/>
</dbReference>
<proteinExistence type="predicted"/>
<evidence type="ECO:0000313" key="1">
    <source>
        <dbReference type="EMBL" id="MBC8430661.1"/>
    </source>
</evidence>
<evidence type="ECO:0000313" key="2">
    <source>
        <dbReference type="Proteomes" id="UP000605201"/>
    </source>
</evidence>
<dbReference type="InterPro" id="IPR003748">
    <property type="entry name" value="DUF169"/>
</dbReference>
<organism evidence="1 2">
    <name type="scientific">Candidatus Desulfatibia vada</name>
    <dbReference type="NCBI Taxonomy" id="2841696"/>
    <lineage>
        <taxon>Bacteria</taxon>
        <taxon>Pseudomonadati</taxon>
        <taxon>Thermodesulfobacteriota</taxon>
        <taxon>Desulfobacteria</taxon>
        <taxon>Desulfobacterales</taxon>
        <taxon>Desulfobacterales incertae sedis</taxon>
        <taxon>Candidatus Desulfatibia</taxon>
    </lineage>
</organism>
<sequence>MEQLNYQEAAKFIREELRLKTFPLAVKFLKDKADFPEKTRQPSAVLGKRITICQGVTMARNYGWTTGLAKEDLICVPAMIAFGFSGASSPVDTLGKLFCEVAFSKSEESGVKEAQAMIRLENEECQAIVLAPLQKGLFDPDTVAIFGNPAQVMRLIQSFAFMESTRIAGNFSGKVECTEYLIAPFKTGLPRIAIPGMGDRIFSMTQDDEMVFSIPGRLLAGLVEGMKAAGKKIGARYPVTPYQNFEPEFPKPYKVVAEELGLFE</sequence>
<dbReference type="Pfam" id="PF02596">
    <property type="entry name" value="DUF169"/>
    <property type="match status" value="1"/>
</dbReference>
<dbReference type="PANTHER" id="PTHR37954:SF3">
    <property type="entry name" value="DUF169 DOMAIN-CONTAINING PROTEIN"/>
    <property type="match status" value="1"/>
</dbReference>
<reference evidence="1 2" key="1">
    <citation type="submission" date="2020-08" db="EMBL/GenBank/DDBJ databases">
        <title>Bridging the membrane lipid divide: bacteria of the FCB group superphylum have the potential to synthesize archaeal ether lipids.</title>
        <authorList>
            <person name="Villanueva L."/>
            <person name="Von Meijenfeldt F.A.B."/>
            <person name="Westbye A.B."/>
            <person name="Yadav S."/>
            <person name="Hopmans E.C."/>
            <person name="Dutilh B.E."/>
            <person name="Sinninghe Damste J.S."/>
        </authorList>
    </citation>
    <scope>NUCLEOTIDE SEQUENCE [LARGE SCALE GENOMIC DNA]</scope>
    <source>
        <strain evidence="1">NIOZ-UU17</strain>
    </source>
</reference>
<comment type="caution">
    <text evidence="1">The sequence shown here is derived from an EMBL/GenBank/DDBJ whole genome shotgun (WGS) entry which is preliminary data.</text>
</comment>
<name>A0A8J6NXS8_9BACT</name>
<accession>A0A8J6NXS8</accession>
<dbReference type="AlphaFoldDB" id="A0A8J6NXS8"/>
<protein>
    <submittedName>
        <fullName evidence="1">DUF169 domain-containing protein</fullName>
    </submittedName>
</protein>
<dbReference type="PANTHER" id="PTHR37954">
    <property type="entry name" value="BLL4979 PROTEIN"/>
    <property type="match status" value="1"/>
</dbReference>